<protein>
    <submittedName>
        <fullName evidence="1">Uncharacterized protein</fullName>
    </submittedName>
</protein>
<sequence length="101" mass="10262">MADSLRFTGAALDEATERLAGAVIDMRESTPLRHRAMPTLTGVSAEIDRFAQGLAIAQAALSDAARSALVTIAGLRESGADLDVLLAAALAGGPTLAGDSR</sequence>
<gene>
    <name evidence="1" type="ORF">BJ960_000360</name>
</gene>
<proteinExistence type="predicted"/>
<accession>A0A852QZB1</accession>
<reference evidence="1 2" key="1">
    <citation type="submission" date="2020-07" db="EMBL/GenBank/DDBJ databases">
        <title>Sequencing the genomes of 1000 actinobacteria strains.</title>
        <authorList>
            <person name="Klenk H.-P."/>
        </authorList>
    </citation>
    <scope>NUCLEOTIDE SEQUENCE [LARGE SCALE GENOMIC DNA]</scope>
    <source>
        <strain evidence="1 2">DSM 17380</strain>
    </source>
</reference>
<name>A0A852QZB1_9MICO</name>
<dbReference type="EMBL" id="JACCBD010000001">
    <property type="protein sequence ID" value="NYD25557.1"/>
    <property type="molecule type" value="Genomic_DNA"/>
</dbReference>
<keyword evidence="2" id="KW-1185">Reference proteome</keyword>
<dbReference type="RefSeq" id="WP_185986016.1">
    <property type="nucleotide sequence ID" value="NZ_BAAALZ010000003.1"/>
</dbReference>
<comment type="caution">
    <text evidence="1">The sequence shown here is derived from an EMBL/GenBank/DDBJ whole genome shotgun (WGS) entry which is preliminary data.</text>
</comment>
<evidence type="ECO:0000313" key="2">
    <source>
        <dbReference type="Proteomes" id="UP000586095"/>
    </source>
</evidence>
<organism evidence="1 2">
    <name type="scientific">Leucobacter aridicollis</name>
    <dbReference type="NCBI Taxonomy" id="283878"/>
    <lineage>
        <taxon>Bacteria</taxon>
        <taxon>Bacillati</taxon>
        <taxon>Actinomycetota</taxon>
        <taxon>Actinomycetes</taxon>
        <taxon>Micrococcales</taxon>
        <taxon>Microbacteriaceae</taxon>
        <taxon>Leucobacter</taxon>
    </lineage>
</organism>
<evidence type="ECO:0000313" key="1">
    <source>
        <dbReference type="EMBL" id="NYD25557.1"/>
    </source>
</evidence>
<dbReference type="AlphaFoldDB" id="A0A852QZB1"/>
<dbReference type="Proteomes" id="UP000586095">
    <property type="component" value="Unassembled WGS sequence"/>
</dbReference>